<keyword evidence="11" id="KW-0234">DNA repair</keyword>
<keyword evidence="14" id="KW-1185">Reference proteome</keyword>
<dbReference type="PANTHER" id="PTHR33693">
    <property type="entry name" value="TYPE-5 URACIL-DNA GLYCOSYLASE"/>
    <property type="match status" value="1"/>
</dbReference>
<evidence type="ECO:0000256" key="5">
    <source>
        <dbReference type="ARBA" id="ARBA00022485"/>
    </source>
</evidence>
<dbReference type="NCBIfam" id="TIGR00758">
    <property type="entry name" value="UDG_fam4"/>
    <property type="match status" value="1"/>
</dbReference>
<sequence length="198" mass="22742">MDLETLAKRYEQCTMCPLHQRRTQVVMGEGNPRSLLMIVGEGPGADEDRQGRPFVGKAGQLLNKILEAAEIPRQEIFITNIVKCRPPGNRTPRDEEMNTCISILRQQFVLIRPKIIVTLGAAPTRALIDPSARITRVRGKWVRRKGVLFMPTYHPAYLLRNPSAKRESWEDFKQIRDVYKKLLNNVSRQDEHEDGEPQ</sequence>
<dbReference type="Proteomes" id="UP000633619">
    <property type="component" value="Unassembled WGS sequence"/>
</dbReference>
<dbReference type="Pfam" id="PF03167">
    <property type="entry name" value="UDG"/>
    <property type="match status" value="1"/>
</dbReference>
<keyword evidence="5" id="KW-0004">4Fe-4S</keyword>
<dbReference type="EC" id="3.2.2.27" evidence="3"/>
<evidence type="ECO:0000259" key="12">
    <source>
        <dbReference type="SMART" id="SM00986"/>
    </source>
</evidence>
<dbReference type="GO" id="GO:0051539">
    <property type="term" value="F:4 iron, 4 sulfur cluster binding"/>
    <property type="evidence" value="ECO:0007669"/>
    <property type="project" value="UniProtKB-KW"/>
</dbReference>
<dbReference type="GO" id="GO:0046872">
    <property type="term" value="F:metal ion binding"/>
    <property type="evidence" value="ECO:0007669"/>
    <property type="project" value="UniProtKB-KW"/>
</dbReference>
<comment type="caution">
    <text evidence="13">The sequence shown here is derived from an EMBL/GenBank/DDBJ whole genome shotgun (WGS) entry which is preliminary data.</text>
</comment>
<dbReference type="SMART" id="SM00986">
    <property type="entry name" value="UDG"/>
    <property type="match status" value="1"/>
</dbReference>
<evidence type="ECO:0000256" key="9">
    <source>
        <dbReference type="ARBA" id="ARBA00023004"/>
    </source>
</evidence>
<keyword evidence="10" id="KW-0411">Iron-sulfur</keyword>
<evidence type="ECO:0000256" key="3">
    <source>
        <dbReference type="ARBA" id="ARBA00012030"/>
    </source>
</evidence>
<dbReference type="Gene3D" id="3.40.470.10">
    <property type="entry name" value="Uracil-DNA glycosylase-like domain"/>
    <property type="match status" value="1"/>
</dbReference>
<dbReference type="CDD" id="cd10030">
    <property type="entry name" value="UDG-F4_TTUDGA_SPO1dp_like"/>
    <property type="match status" value="1"/>
</dbReference>
<dbReference type="InterPro" id="IPR005273">
    <property type="entry name" value="Ura-DNA_glyco_family4"/>
</dbReference>
<dbReference type="PANTHER" id="PTHR33693:SF1">
    <property type="entry name" value="TYPE-4 URACIL-DNA GLYCOSYLASE"/>
    <property type="match status" value="1"/>
</dbReference>
<evidence type="ECO:0000256" key="7">
    <source>
        <dbReference type="ARBA" id="ARBA00022763"/>
    </source>
</evidence>
<organism evidence="13 14">
    <name type="scientific">Thermoactinomyces intermedius</name>
    <dbReference type="NCBI Taxonomy" id="2024"/>
    <lineage>
        <taxon>Bacteria</taxon>
        <taxon>Bacillati</taxon>
        <taxon>Bacillota</taxon>
        <taxon>Bacilli</taxon>
        <taxon>Bacillales</taxon>
        <taxon>Thermoactinomycetaceae</taxon>
        <taxon>Thermoactinomyces</taxon>
    </lineage>
</organism>
<keyword evidence="9" id="KW-0408">Iron</keyword>
<reference evidence="13 14" key="1">
    <citation type="submission" date="2020-12" db="EMBL/GenBank/DDBJ databases">
        <title>WGS of Thermoactinomyces spp.</title>
        <authorList>
            <person name="Cheng K."/>
        </authorList>
    </citation>
    <scope>NUCLEOTIDE SEQUENCE [LARGE SCALE GENOMIC DNA]</scope>
    <source>
        <strain evidence="14">CICC 10671\DSM 43846</strain>
    </source>
</reference>
<dbReference type="EMBL" id="JAECVW010000007">
    <property type="protein sequence ID" value="MBH8595923.1"/>
    <property type="molecule type" value="Genomic_DNA"/>
</dbReference>
<name>A0A8I1AH80_THEIN</name>
<feature type="domain" description="Uracil-DNA glycosylase-like" evidence="12">
    <location>
        <begin position="27"/>
        <end position="173"/>
    </location>
</feature>
<dbReference type="RefSeq" id="WP_181732696.1">
    <property type="nucleotide sequence ID" value="NZ_JACEIR010000010.1"/>
</dbReference>
<dbReference type="InterPro" id="IPR005122">
    <property type="entry name" value="Uracil-DNA_glycosylase-like"/>
</dbReference>
<dbReference type="InterPro" id="IPR036895">
    <property type="entry name" value="Uracil-DNA_glycosylase-like_sf"/>
</dbReference>
<evidence type="ECO:0000313" key="13">
    <source>
        <dbReference type="EMBL" id="MBH8595923.1"/>
    </source>
</evidence>
<evidence type="ECO:0000256" key="6">
    <source>
        <dbReference type="ARBA" id="ARBA00022723"/>
    </source>
</evidence>
<evidence type="ECO:0000256" key="11">
    <source>
        <dbReference type="ARBA" id="ARBA00023204"/>
    </source>
</evidence>
<proteinExistence type="inferred from homology"/>
<evidence type="ECO:0000256" key="8">
    <source>
        <dbReference type="ARBA" id="ARBA00022801"/>
    </source>
</evidence>
<gene>
    <name evidence="13" type="ORF">I8U20_11345</name>
</gene>
<accession>A0A8I1AH80</accession>
<evidence type="ECO:0000256" key="4">
    <source>
        <dbReference type="ARBA" id="ARBA00019403"/>
    </source>
</evidence>
<evidence type="ECO:0000256" key="1">
    <source>
        <dbReference type="ARBA" id="ARBA00001400"/>
    </source>
</evidence>
<evidence type="ECO:0000256" key="10">
    <source>
        <dbReference type="ARBA" id="ARBA00023014"/>
    </source>
</evidence>
<comment type="catalytic activity">
    <reaction evidence="1">
        <text>Hydrolyzes single-stranded DNA or mismatched double-stranded DNA and polynucleotides, releasing free uracil.</text>
        <dbReference type="EC" id="3.2.2.27"/>
    </reaction>
</comment>
<protein>
    <recommendedName>
        <fullName evidence="4">Type-4 uracil-DNA glycosylase</fullName>
        <ecNumber evidence="3">3.2.2.27</ecNumber>
    </recommendedName>
</protein>
<dbReference type="SMART" id="SM00987">
    <property type="entry name" value="UreE_C"/>
    <property type="match status" value="1"/>
</dbReference>
<dbReference type="GO" id="GO:0004844">
    <property type="term" value="F:uracil DNA N-glycosylase activity"/>
    <property type="evidence" value="ECO:0007669"/>
    <property type="project" value="UniProtKB-EC"/>
</dbReference>
<evidence type="ECO:0000313" key="14">
    <source>
        <dbReference type="Proteomes" id="UP000633619"/>
    </source>
</evidence>
<dbReference type="SUPFAM" id="SSF52141">
    <property type="entry name" value="Uracil-DNA glycosylase-like"/>
    <property type="match status" value="1"/>
</dbReference>
<keyword evidence="6" id="KW-0479">Metal-binding</keyword>
<keyword evidence="7" id="KW-0227">DNA damage</keyword>
<keyword evidence="8" id="KW-0378">Hydrolase</keyword>
<comment type="similarity">
    <text evidence="2">Belongs to the uracil-DNA glycosylase (UDG) superfamily. Type 4 (UDGa) family.</text>
</comment>
<dbReference type="InterPro" id="IPR051536">
    <property type="entry name" value="UDG_Type-4/5"/>
</dbReference>
<dbReference type="GO" id="GO:0006281">
    <property type="term" value="P:DNA repair"/>
    <property type="evidence" value="ECO:0007669"/>
    <property type="project" value="UniProtKB-KW"/>
</dbReference>
<dbReference type="AlphaFoldDB" id="A0A8I1AH80"/>
<evidence type="ECO:0000256" key="2">
    <source>
        <dbReference type="ARBA" id="ARBA00006521"/>
    </source>
</evidence>